<dbReference type="SMART" id="SM00116">
    <property type="entry name" value="CBS"/>
    <property type="match status" value="2"/>
</dbReference>
<feature type="compositionally biased region" description="Pro residues" evidence="5">
    <location>
        <begin position="31"/>
        <end position="40"/>
    </location>
</feature>
<dbReference type="InterPro" id="IPR036318">
    <property type="entry name" value="FAD-bd_PCMH-like_sf"/>
</dbReference>
<evidence type="ECO:0000256" key="3">
    <source>
        <dbReference type="ARBA" id="ARBA00023122"/>
    </source>
</evidence>
<dbReference type="InterPro" id="IPR000644">
    <property type="entry name" value="CBS_dom"/>
</dbReference>
<dbReference type="PANTHER" id="PTHR22777:SF27">
    <property type="entry name" value="MAGNESIUM AND COBALT EFFLUX PROTEIN CORC"/>
    <property type="match status" value="1"/>
</dbReference>
<dbReference type="PROSITE" id="PS51371">
    <property type="entry name" value="CBS"/>
    <property type="match status" value="2"/>
</dbReference>
<dbReference type="SUPFAM" id="SSF54631">
    <property type="entry name" value="CBS-domain pair"/>
    <property type="match status" value="1"/>
</dbReference>
<evidence type="ECO:0000256" key="1">
    <source>
        <dbReference type="ARBA" id="ARBA00006446"/>
    </source>
</evidence>
<comment type="similarity">
    <text evidence="1">Belongs to the UPF0053 family. Hemolysin C subfamily.</text>
</comment>
<dbReference type="InterPro" id="IPR046342">
    <property type="entry name" value="CBS_dom_sf"/>
</dbReference>
<name>A0A7W6REW9_9PROT</name>
<evidence type="ECO:0000256" key="4">
    <source>
        <dbReference type="PROSITE-ProRule" id="PRU00703"/>
    </source>
</evidence>
<dbReference type="InterPro" id="IPR016169">
    <property type="entry name" value="FAD-bd_PCMH_sub2"/>
</dbReference>
<accession>A0A7W6REW9</accession>
<dbReference type="AlphaFoldDB" id="A0A7W6REW9"/>
<dbReference type="GO" id="GO:0005886">
    <property type="term" value="C:plasma membrane"/>
    <property type="evidence" value="ECO:0007669"/>
    <property type="project" value="TreeGrafter"/>
</dbReference>
<gene>
    <name evidence="7" type="ORF">GGD89_002921</name>
</gene>
<evidence type="ECO:0000313" key="8">
    <source>
        <dbReference type="Proteomes" id="UP000554286"/>
    </source>
</evidence>
<protein>
    <submittedName>
        <fullName evidence="7">CBS domain containing-hemolysin-like protein</fullName>
    </submittedName>
</protein>
<evidence type="ECO:0000313" key="7">
    <source>
        <dbReference type="EMBL" id="MBB4267280.1"/>
    </source>
</evidence>
<dbReference type="Gene3D" id="3.10.580.10">
    <property type="entry name" value="CBS-domain"/>
    <property type="match status" value="1"/>
</dbReference>
<dbReference type="EMBL" id="JACIGK010000024">
    <property type="protein sequence ID" value="MBB4267280.1"/>
    <property type="molecule type" value="Genomic_DNA"/>
</dbReference>
<reference evidence="7 8" key="1">
    <citation type="submission" date="2020-08" db="EMBL/GenBank/DDBJ databases">
        <title>Genome sequencing of Purple Non-Sulfur Bacteria from various extreme environments.</title>
        <authorList>
            <person name="Mayer M."/>
        </authorList>
    </citation>
    <scope>NUCLEOTIDE SEQUENCE [LARGE SCALE GENOMIC DNA]</scope>
    <source>
        <strain evidence="7 8">JA131</strain>
    </source>
</reference>
<keyword evidence="3 4" id="KW-0129">CBS domain</keyword>
<comment type="caution">
    <text evidence="7">The sequence shown here is derived from an EMBL/GenBank/DDBJ whole genome shotgun (WGS) entry which is preliminary data.</text>
</comment>
<evidence type="ECO:0000256" key="2">
    <source>
        <dbReference type="ARBA" id="ARBA00022737"/>
    </source>
</evidence>
<feature type="compositionally biased region" description="Low complexity" evidence="5">
    <location>
        <begin position="41"/>
        <end position="51"/>
    </location>
</feature>
<dbReference type="InterPro" id="IPR005170">
    <property type="entry name" value="Transptr-assoc_dom"/>
</dbReference>
<evidence type="ECO:0000256" key="5">
    <source>
        <dbReference type="SAM" id="MobiDB-lite"/>
    </source>
</evidence>
<dbReference type="FunFam" id="3.10.580.10:FF:000002">
    <property type="entry name" value="Magnesium/cobalt efflux protein CorC"/>
    <property type="match status" value="1"/>
</dbReference>
<keyword evidence="2" id="KW-0677">Repeat</keyword>
<dbReference type="GO" id="GO:0050660">
    <property type="term" value="F:flavin adenine dinucleotide binding"/>
    <property type="evidence" value="ECO:0007669"/>
    <property type="project" value="InterPro"/>
</dbReference>
<dbReference type="InterPro" id="IPR044751">
    <property type="entry name" value="Ion_transp-like_CBS"/>
</dbReference>
<feature type="domain" description="CBS" evidence="6">
    <location>
        <begin position="176"/>
        <end position="233"/>
    </location>
</feature>
<dbReference type="Gene3D" id="3.30.465.10">
    <property type="match status" value="1"/>
</dbReference>
<dbReference type="SMART" id="SM01091">
    <property type="entry name" value="CorC_HlyC"/>
    <property type="match status" value="1"/>
</dbReference>
<feature type="domain" description="CBS" evidence="6">
    <location>
        <begin position="112"/>
        <end position="173"/>
    </location>
</feature>
<sequence length="335" mass="36457">MELETMNDDTPRRPPGRSPRASGAAADDDPAPPSPPPPGGDPTAGSADAGDRPGGWLRGLLRSLGNGDASIRDTLEELIEERQDAEHPIDGHERLLIANILHQRDMTAEDVMVPRPDIVALEETASLADIAQLLVRAGHSRMPVFRGTLDMVLGMVHIKDLIPNLHGGQPPDLSALARPVLFVSPSMRVLDLLLEMRLKRTHMALVVDEYGGIDGLVTIEDLVEQIVGEIEDEHDVVADPEVVAQDDGSVIADARLDLEAFEDRFGAFLSDEEREETDTLGGLVFRLAGRVPSRGELIVHESGMEFEILDADPRRVKRLRLRNLPDTIRPGANGA</sequence>
<feature type="region of interest" description="Disordered" evidence="5">
    <location>
        <begin position="1"/>
        <end position="60"/>
    </location>
</feature>
<dbReference type="Pfam" id="PF00571">
    <property type="entry name" value="CBS"/>
    <property type="match status" value="2"/>
</dbReference>
<dbReference type="Pfam" id="PF03471">
    <property type="entry name" value="CorC_HlyC"/>
    <property type="match status" value="1"/>
</dbReference>
<dbReference type="RefSeq" id="WP_246423131.1">
    <property type="nucleotide sequence ID" value="NZ_JACIGK010000024.1"/>
</dbReference>
<organism evidence="7 8">
    <name type="scientific">Roseospira visakhapatnamensis</name>
    <dbReference type="NCBI Taxonomy" id="390880"/>
    <lineage>
        <taxon>Bacteria</taxon>
        <taxon>Pseudomonadati</taxon>
        <taxon>Pseudomonadota</taxon>
        <taxon>Alphaproteobacteria</taxon>
        <taxon>Rhodospirillales</taxon>
        <taxon>Rhodospirillaceae</taxon>
        <taxon>Roseospira</taxon>
    </lineage>
</organism>
<dbReference type="Proteomes" id="UP000554286">
    <property type="component" value="Unassembled WGS sequence"/>
</dbReference>
<dbReference type="CDD" id="cd04590">
    <property type="entry name" value="CBS_pair_CorC_HlyC_assoc"/>
    <property type="match status" value="1"/>
</dbReference>
<dbReference type="PANTHER" id="PTHR22777">
    <property type="entry name" value="HEMOLYSIN-RELATED"/>
    <property type="match status" value="1"/>
</dbReference>
<evidence type="ECO:0000259" key="6">
    <source>
        <dbReference type="PROSITE" id="PS51371"/>
    </source>
</evidence>
<keyword evidence="8" id="KW-1185">Reference proteome</keyword>
<proteinExistence type="inferred from homology"/>
<dbReference type="SUPFAM" id="SSF56176">
    <property type="entry name" value="FAD-binding/transporter-associated domain-like"/>
    <property type="match status" value="1"/>
</dbReference>